<accession>A0A0E9SJE2</accession>
<protein>
    <submittedName>
        <fullName evidence="1">Uncharacterized protein</fullName>
    </submittedName>
</protein>
<dbReference type="EMBL" id="GBXM01067156">
    <property type="protein sequence ID" value="JAH41421.1"/>
    <property type="molecule type" value="Transcribed_RNA"/>
</dbReference>
<proteinExistence type="predicted"/>
<sequence length="51" mass="6109">MQSVSGHEYTMLERLPIHRRARTLILKQARLKMERKPIFNHITTQQKCECS</sequence>
<reference evidence="1" key="2">
    <citation type="journal article" date="2015" name="Fish Shellfish Immunol.">
        <title>Early steps in the European eel (Anguilla anguilla)-Vibrio vulnificus interaction in the gills: Role of the RtxA13 toxin.</title>
        <authorList>
            <person name="Callol A."/>
            <person name="Pajuelo D."/>
            <person name="Ebbesson L."/>
            <person name="Teles M."/>
            <person name="MacKenzie S."/>
            <person name="Amaro C."/>
        </authorList>
    </citation>
    <scope>NUCLEOTIDE SEQUENCE</scope>
</reference>
<organism evidence="1">
    <name type="scientific">Anguilla anguilla</name>
    <name type="common">European freshwater eel</name>
    <name type="synonym">Muraena anguilla</name>
    <dbReference type="NCBI Taxonomy" id="7936"/>
    <lineage>
        <taxon>Eukaryota</taxon>
        <taxon>Metazoa</taxon>
        <taxon>Chordata</taxon>
        <taxon>Craniata</taxon>
        <taxon>Vertebrata</taxon>
        <taxon>Euteleostomi</taxon>
        <taxon>Actinopterygii</taxon>
        <taxon>Neopterygii</taxon>
        <taxon>Teleostei</taxon>
        <taxon>Anguilliformes</taxon>
        <taxon>Anguillidae</taxon>
        <taxon>Anguilla</taxon>
    </lineage>
</organism>
<reference evidence="1" key="1">
    <citation type="submission" date="2014-11" db="EMBL/GenBank/DDBJ databases">
        <authorList>
            <person name="Amaro Gonzalez C."/>
        </authorList>
    </citation>
    <scope>NUCLEOTIDE SEQUENCE</scope>
</reference>
<name>A0A0E9SJE2_ANGAN</name>
<dbReference type="AlphaFoldDB" id="A0A0E9SJE2"/>
<evidence type="ECO:0000313" key="1">
    <source>
        <dbReference type="EMBL" id="JAH41421.1"/>
    </source>
</evidence>